<feature type="compositionally biased region" description="Polar residues" evidence="6">
    <location>
        <begin position="810"/>
        <end position="819"/>
    </location>
</feature>
<feature type="region of interest" description="Disordered" evidence="6">
    <location>
        <begin position="210"/>
        <end position="237"/>
    </location>
</feature>
<feature type="compositionally biased region" description="Low complexity" evidence="6">
    <location>
        <begin position="671"/>
        <end position="708"/>
    </location>
</feature>
<evidence type="ECO:0000259" key="7">
    <source>
        <dbReference type="SMART" id="SM01313"/>
    </source>
</evidence>
<reference evidence="8" key="1">
    <citation type="submission" date="2016-06" db="EMBL/GenBank/DDBJ databases">
        <title>Draft Genome sequence of the fungus Inonotus baumii.</title>
        <authorList>
            <person name="Zhu H."/>
            <person name="Lin W."/>
        </authorList>
    </citation>
    <scope>NUCLEOTIDE SEQUENCE</scope>
    <source>
        <strain evidence="8">821</strain>
    </source>
</reference>
<dbReference type="PANTHER" id="PTHR16092">
    <property type="entry name" value="SEC3/SYNTAXIN-RELATED"/>
    <property type="match status" value="1"/>
</dbReference>
<feature type="compositionally biased region" description="Polar residues" evidence="6">
    <location>
        <begin position="621"/>
        <end position="638"/>
    </location>
</feature>
<dbReference type="InterPro" id="IPR019188">
    <property type="entry name" value="SNAPC1"/>
</dbReference>
<evidence type="ECO:0000256" key="5">
    <source>
        <dbReference type="SAM" id="Coils"/>
    </source>
</evidence>
<dbReference type="InterPro" id="IPR019160">
    <property type="entry name" value="Sec3_CC"/>
</dbReference>
<dbReference type="Pfam" id="PF09763">
    <property type="entry name" value="Sec3_CC"/>
    <property type="match status" value="1"/>
</dbReference>
<feature type="compositionally biased region" description="Basic and acidic residues" evidence="6">
    <location>
        <begin position="510"/>
        <end position="521"/>
    </location>
</feature>
<evidence type="ECO:0000256" key="4">
    <source>
        <dbReference type="ARBA" id="ARBA00023054"/>
    </source>
</evidence>
<feature type="compositionally biased region" description="Polar residues" evidence="6">
    <location>
        <begin position="652"/>
        <end position="661"/>
    </location>
</feature>
<organism evidence="8 9">
    <name type="scientific">Sanghuangporus baumii</name>
    <name type="common">Phellinus baumii</name>
    <dbReference type="NCBI Taxonomy" id="108892"/>
    <lineage>
        <taxon>Eukaryota</taxon>
        <taxon>Fungi</taxon>
        <taxon>Dikarya</taxon>
        <taxon>Basidiomycota</taxon>
        <taxon>Agaricomycotina</taxon>
        <taxon>Agaricomycetes</taxon>
        <taxon>Hymenochaetales</taxon>
        <taxon>Hymenochaetaceae</taxon>
        <taxon>Sanghuangporus</taxon>
    </lineage>
</organism>
<dbReference type="InterPro" id="IPR048628">
    <property type="entry name" value="Sec3_C"/>
</dbReference>
<dbReference type="GO" id="GO:0006887">
    <property type="term" value="P:exocytosis"/>
    <property type="evidence" value="ECO:0007669"/>
    <property type="project" value="UniProtKB-KW"/>
</dbReference>
<sequence length="1565" mass="173075">MSQTLQVAPSSGASRGEVAIQPAYFTSSLFVDALRADIRELERIFSRTYHTHLDELVESNGANTRTLEPFILFKQLWSRLGWQWLHLKVLEPRARETLLNAVLRVFLECTEPTESPTMRAVGLFSLYTFYMSQPSTSIPRQLQSARGIPIPVDTLERLLDFPESLNGPQAALKPHAQYILQILRPRFLILPQSELQAQNPSILPREEVRNELGLEEGNGNSKRRKKQGRPSKLEKAQQTRAALVGLDRWLENSSYPLESIPARLDPAGGAGLWHAEDEETLEADPAIAADSTTHFALSQRPIVSLDSYREKKATVVNLLHGSEHADAVDRAGGQVLRRLKEIDAAAAERGLEVGTEGVVRKKIIDSVFNKRNASGEGPLEYYVGHLKIWEVEQVGGGASEKARYIILARTSDNSPLIHKSRLNPNGTFSVGKTWKLEDLRAIEVPQSEATGQPSPEIIVTFARTYTWQTADVDDQIRFLSQVYFLFKETCEPQFRLFISGFDPIPAFRPSARDVESNDLRSVKSTAMINESRSASRTRVPNGTQRSESPIPQTRPRLPLVSSRPMSPAGASSRTASPARGGGTRPSSPALSASGASSRRVRRPSNAASSSARSFEPSSPSQYPSINVSPLSPAPASTSRIKEPSPLRARPIQVQSQTSSHYSPHGSLDVPSISSTAGGGATSSTMSVAMSLSSAASSTGSPISSVPTSELARPSSSNGPRLRSNPATPRAGSPAPSTSSRRSQRDRATTPTTEPPVPLRVAKVGPSAVSMNLQSSQSQPGKRDANARISFFDPANQALLDRLLFAAEATPPSSAANVNPETGEGEDDDVWEGEGDTAAATLSNIEEMLEGYEWLGDGLPSRSRRGPADAIESRLLDELGLLERANIHSLLESDDVRIAKVLAGLDEAIAELDGMDKTVSSYKIHLNAVSDDILYIQSQNRGLQVQIQNQQQLLAELEKLLQTVHVDRETLLILTQESLEKDDGIARLELAATELYKALLAARDNDMAATMERLDEYRMHNNQFCKRVLDFLTIMFTAQSDLLLGDTNGLVSSSDVGSLVVLDHKPLEVYLGRYCGLMLYLREMDETKYSKICAAYFSAASDLHSKQVKALLTAFSKFIRQATEEETEQAFASTEKEGIVSGGLRRAGTVVRAPLDGKKEKEKGKKSGGKLKPFEVLDTVLEQIAPQIFNERAFIADFLLINDAAITFADYMTLEHYFRRQASQYAGLSNTTMKLLRGAMDLIFGFLTTELKAFIDAALAKDNMQIVGVLASLERAIAEAENRGNTFFAGVLDKQHQRLRLIFDRHVDEQIKGVEQTRLDAKKRRGVAHFIKYFPVYVARIESQLGGADGLEIRDSVDVAYDRIVQRMFDCLKQMAKLDGESEDKGQLNYHVILIENMHHFISEISQVNITAVNAFKRRAEAIYDENLGAYVKMVMRRSFAKIIDFFDGVDRMLKTTAPTEVSKNSSYNRSALKRVVKEYDAKDVRKNIDALFKRVEKHFTDTDAPEATTNIKVMSDVWKACEEELFRMTDLFLMHINQCYKDTGVSLEYSKTDVEAAFKRHRVGA</sequence>
<evidence type="ECO:0000313" key="8">
    <source>
        <dbReference type="EMBL" id="OCB87846.1"/>
    </source>
</evidence>
<dbReference type="EMBL" id="LNZH02000187">
    <property type="protein sequence ID" value="OCB87846.1"/>
    <property type="molecule type" value="Genomic_DNA"/>
</dbReference>
<dbReference type="Pfam" id="PF09808">
    <property type="entry name" value="SNAPC1"/>
    <property type="match status" value="1"/>
</dbReference>
<dbReference type="GO" id="GO:0000145">
    <property type="term" value="C:exocyst"/>
    <property type="evidence" value="ECO:0007669"/>
    <property type="project" value="InterPro"/>
</dbReference>
<keyword evidence="4 5" id="KW-0175">Coiled coil</keyword>
<dbReference type="Proteomes" id="UP000757232">
    <property type="component" value="Unassembled WGS sequence"/>
</dbReference>
<evidence type="ECO:0000313" key="9">
    <source>
        <dbReference type="Proteomes" id="UP000757232"/>
    </source>
</evidence>
<protein>
    <recommendedName>
        <fullName evidence="7">Exocyst complex component Sec3 PIP2-binding N-terminal domain-containing protein</fullName>
    </recommendedName>
</protein>
<dbReference type="Pfam" id="PF15277">
    <property type="entry name" value="Sec3-PIP2_bind"/>
    <property type="match status" value="1"/>
</dbReference>
<comment type="similarity">
    <text evidence="1">Belongs to the SEC3 family.</text>
</comment>
<feature type="compositionally biased region" description="Polar residues" evidence="6">
    <location>
        <begin position="522"/>
        <end position="551"/>
    </location>
</feature>
<proteinExistence type="inferred from homology"/>
<dbReference type="GO" id="GO:0005886">
    <property type="term" value="C:plasma membrane"/>
    <property type="evidence" value="ECO:0007669"/>
    <property type="project" value="TreeGrafter"/>
</dbReference>
<dbReference type="PANTHER" id="PTHR16092:SF14">
    <property type="entry name" value="EXOCYST COMPLEX COMPONENT 1 ISOFORM X1"/>
    <property type="match status" value="1"/>
</dbReference>
<dbReference type="InterPro" id="IPR028258">
    <property type="entry name" value="Sec3-PIP2_bind"/>
</dbReference>
<feature type="compositionally biased region" description="Low complexity" evidence="6">
    <location>
        <begin position="584"/>
        <end position="620"/>
    </location>
</feature>
<gene>
    <name evidence="8" type="ORF">A7U60_g4980</name>
</gene>
<keyword evidence="9" id="KW-1185">Reference proteome</keyword>
<feature type="region of interest" description="Disordered" evidence="6">
    <location>
        <begin position="509"/>
        <end position="760"/>
    </location>
</feature>
<keyword evidence="2" id="KW-0813">Transport</keyword>
<name>A0A9Q5HXP8_SANBA</name>
<accession>A0A9Q5HXP8</accession>
<feature type="domain" description="Exocyst complex component Sec3 PIP2-binding N-terminal" evidence="7">
    <location>
        <begin position="398"/>
        <end position="489"/>
    </location>
</feature>
<feature type="coiled-coil region" evidence="5">
    <location>
        <begin position="939"/>
        <end position="966"/>
    </location>
</feature>
<evidence type="ECO:0000256" key="6">
    <source>
        <dbReference type="SAM" id="MobiDB-lite"/>
    </source>
</evidence>
<dbReference type="Gene3D" id="2.30.29.90">
    <property type="match status" value="1"/>
</dbReference>
<dbReference type="SMART" id="SM01313">
    <property type="entry name" value="Sec3-PIP2_bind"/>
    <property type="match status" value="1"/>
</dbReference>
<evidence type="ECO:0000256" key="3">
    <source>
        <dbReference type="ARBA" id="ARBA00022483"/>
    </source>
</evidence>
<comment type="caution">
    <text evidence="8">The sequence shown here is derived from an EMBL/GenBank/DDBJ whole genome shotgun (WGS) entry which is preliminary data.</text>
</comment>
<dbReference type="OrthoDB" id="27109at2759"/>
<dbReference type="Pfam" id="PF20654">
    <property type="entry name" value="Sec3_C-term"/>
    <property type="match status" value="1"/>
</dbReference>
<evidence type="ECO:0000256" key="2">
    <source>
        <dbReference type="ARBA" id="ARBA00022448"/>
    </source>
</evidence>
<evidence type="ECO:0000256" key="1">
    <source>
        <dbReference type="ARBA" id="ARBA00006518"/>
    </source>
</evidence>
<feature type="region of interest" description="Disordered" evidence="6">
    <location>
        <begin position="810"/>
        <end position="830"/>
    </location>
</feature>
<dbReference type="GO" id="GO:0005546">
    <property type="term" value="F:phosphatidylinositol-4,5-bisphosphate binding"/>
    <property type="evidence" value="ECO:0007669"/>
    <property type="project" value="TreeGrafter"/>
</dbReference>
<dbReference type="GO" id="GO:0006893">
    <property type="term" value="P:Golgi to plasma membrane transport"/>
    <property type="evidence" value="ECO:0007669"/>
    <property type="project" value="TreeGrafter"/>
</dbReference>
<keyword evidence="3" id="KW-0268">Exocytosis</keyword>